<dbReference type="RefSeq" id="WP_073204875.1">
    <property type="nucleotide sequence ID" value="NZ_FRBD01000003.1"/>
</dbReference>
<proteinExistence type="predicted"/>
<dbReference type="InterPro" id="IPR053139">
    <property type="entry name" value="Surface_bspA-like"/>
</dbReference>
<dbReference type="InterPro" id="IPR032675">
    <property type="entry name" value="LRR_dom_sf"/>
</dbReference>
<gene>
    <name evidence="1" type="ORF">SAMN05216463_10380</name>
</gene>
<reference evidence="1 2" key="1">
    <citation type="submission" date="2016-11" db="EMBL/GenBank/DDBJ databases">
        <authorList>
            <person name="Jaros S."/>
            <person name="Januszkiewicz K."/>
            <person name="Wedrychowicz H."/>
        </authorList>
    </citation>
    <scope>NUCLEOTIDE SEQUENCE [LARGE SCALE GENOMIC DNA]</scope>
    <source>
        <strain evidence="1 2">KHT3</strain>
    </source>
</reference>
<evidence type="ECO:0000313" key="1">
    <source>
        <dbReference type="EMBL" id="SHK41823.1"/>
    </source>
</evidence>
<dbReference type="InterPro" id="IPR026906">
    <property type="entry name" value="LRR_5"/>
</dbReference>
<accession>A0A1M6SAM4</accession>
<dbReference type="AlphaFoldDB" id="A0A1M6SAM4"/>
<dbReference type="OrthoDB" id="1068223at2"/>
<sequence length="337" mass="39039">MNRNTIMYIPDFKSQQASEVTKALRKAFPEWKIICVEIDINSLAETEKSLGKSMHLFHPDILIAEGLGAFFIHRYAGCNRICVNADLHPSYRCEQSLVEMYTDKEKTQLAFEREYDRVKNTHCWGVFGEEADKREFYMVHYPNIINVPRKVSSILDALDECTSLIKTISESEWTDEYGVTYAEYGRVIVKADYALFRYVEDYTIPCGVKTIMNGAFYGMDLKSVTIPDSVKYMGHHVFSECKLLEEIVLPPKVEKIELRSFMNCISLKEVKLPRSLRTIETEAFKGTAISNIEIPASLTRMEYDVFDDGVKLIIHESELRELLEDSRNYRLKFDDDF</sequence>
<dbReference type="Gene3D" id="3.80.10.10">
    <property type="entry name" value="Ribonuclease Inhibitor"/>
    <property type="match status" value="1"/>
</dbReference>
<organism evidence="1 2">
    <name type="scientific">Xylanibacter ruminicola</name>
    <name type="common">Prevotella ruminicola</name>
    <dbReference type="NCBI Taxonomy" id="839"/>
    <lineage>
        <taxon>Bacteria</taxon>
        <taxon>Pseudomonadati</taxon>
        <taxon>Bacteroidota</taxon>
        <taxon>Bacteroidia</taxon>
        <taxon>Bacteroidales</taxon>
        <taxon>Prevotellaceae</taxon>
        <taxon>Xylanibacter</taxon>
    </lineage>
</organism>
<protein>
    <submittedName>
        <fullName evidence="1">Leucine rich repeat-containing protein</fullName>
    </submittedName>
</protein>
<dbReference type="Proteomes" id="UP000184130">
    <property type="component" value="Unassembled WGS sequence"/>
</dbReference>
<dbReference type="EMBL" id="FRBD01000003">
    <property type="protein sequence ID" value="SHK41823.1"/>
    <property type="molecule type" value="Genomic_DNA"/>
</dbReference>
<dbReference type="PANTHER" id="PTHR45661:SF3">
    <property type="entry name" value="IG-LIKE DOMAIN-CONTAINING PROTEIN"/>
    <property type="match status" value="1"/>
</dbReference>
<dbReference type="PANTHER" id="PTHR45661">
    <property type="entry name" value="SURFACE ANTIGEN"/>
    <property type="match status" value="1"/>
</dbReference>
<evidence type="ECO:0000313" key="2">
    <source>
        <dbReference type="Proteomes" id="UP000184130"/>
    </source>
</evidence>
<dbReference type="Pfam" id="PF13306">
    <property type="entry name" value="LRR_5"/>
    <property type="match status" value="1"/>
</dbReference>
<name>A0A1M6SAM4_XYLRU</name>